<organism evidence="1 2">
    <name type="scientific">Paramuricea clavata</name>
    <name type="common">Red gorgonian</name>
    <name type="synonym">Violescent sea-whip</name>
    <dbReference type="NCBI Taxonomy" id="317549"/>
    <lineage>
        <taxon>Eukaryota</taxon>
        <taxon>Metazoa</taxon>
        <taxon>Cnidaria</taxon>
        <taxon>Anthozoa</taxon>
        <taxon>Octocorallia</taxon>
        <taxon>Malacalcyonacea</taxon>
        <taxon>Plexauridae</taxon>
        <taxon>Paramuricea</taxon>
    </lineage>
</organism>
<evidence type="ECO:0000313" key="2">
    <source>
        <dbReference type="Proteomes" id="UP001152795"/>
    </source>
</evidence>
<dbReference type="SUPFAM" id="SSF48452">
    <property type="entry name" value="TPR-like"/>
    <property type="match status" value="1"/>
</dbReference>
<dbReference type="Proteomes" id="UP001152795">
    <property type="component" value="Unassembled WGS sequence"/>
</dbReference>
<dbReference type="AlphaFoldDB" id="A0A7D9KAD2"/>
<dbReference type="EMBL" id="CACRXK020029073">
    <property type="protein sequence ID" value="CAB4041879.1"/>
    <property type="molecule type" value="Genomic_DNA"/>
</dbReference>
<dbReference type="InterPro" id="IPR011990">
    <property type="entry name" value="TPR-like_helical_dom_sf"/>
</dbReference>
<feature type="non-terminal residue" evidence="1">
    <location>
        <position position="313"/>
    </location>
</feature>
<keyword evidence="2" id="KW-1185">Reference proteome</keyword>
<name>A0A7D9KAD2_PARCT</name>
<dbReference type="SMART" id="SM00028">
    <property type="entry name" value="TPR"/>
    <property type="match status" value="5"/>
</dbReference>
<evidence type="ECO:0000313" key="1">
    <source>
        <dbReference type="EMBL" id="CAB4041879.1"/>
    </source>
</evidence>
<accession>A0A7D9KAD2</accession>
<gene>
    <name evidence="1" type="ORF">PACLA_8A019333</name>
</gene>
<dbReference type="InterPro" id="IPR019734">
    <property type="entry name" value="TPR_rpt"/>
</dbReference>
<protein>
    <submittedName>
        <fullName evidence="1">Tetratricopeptide repeat</fullName>
    </submittedName>
</protein>
<reference evidence="1" key="1">
    <citation type="submission" date="2020-04" db="EMBL/GenBank/DDBJ databases">
        <authorList>
            <person name="Alioto T."/>
            <person name="Alioto T."/>
            <person name="Gomez Garrido J."/>
        </authorList>
    </citation>
    <scope>NUCLEOTIDE SEQUENCE</scope>
    <source>
        <strain evidence="1">A484AB</strain>
    </source>
</reference>
<sequence>MMRASREALRIKRKFCDESSEKIAQILVLLGNSQRCFDDLSSGLATFEQALEIRKKLYAEKPSSNGYRNVVDCYCIIGLVHNVLGNKTEYVKCFKTALEVTTDCDLERSLEHSLIFVELINWKVDEILYMELLESNLPVIKGNFKWLLPILYLTLGSKQVELGKHKAGLAFLQEALDIDLEITLRSAVGNRELTIAWYIKMVVTLVNIEKFNSARKAIERAIQVSESLPECKQYLWIFRCFMWKGRFRNKMREYITAIESLKHALLQLPKISQKSCDKIEVFECHIAIATAHIYVGSYKDALTSFYDALNVIK</sequence>
<dbReference type="Gene3D" id="1.25.40.10">
    <property type="entry name" value="Tetratricopeptide repeat domain"/>
    <property type="match status" value="2"/>
</dbReference>
<proteinExistence type="predicted"/>
<comment type="caution">
    <text evidence="1">The sequence shown here is derived from an EMBL/GenBank/DDBJ whole genome shotgun (WGS) entry which is preliminary data.</text>
</comment>